<evidence type="ECO:0000256" key="1">
    <source>
        <dbReference type="SAM" id="MobiDB-lite"/>
    </source>
</evidence>
<evidence type="ECO:0000313" key="3">
    <source>
        <dbReference type="Proteomes" id="UP000243542"/>
    </source>
</evidence>
<dbReference type="AlphaFoldDB" id="A0A2A9FCC5"/>
<dbReference type="Proteomes" id="UP000243542">
    <property type="component" value="Unassembled WGS sequence"/>
</dbReference>
<name>A0A2A9FCC5_9PSEU</name>
<feature type="region of interest" description="Disordered" evidence="1">
    <location>
        <begin position="33"/>
        <end position="64"/>
    </location>
</feature>
<keyword evidence="3" id="KW-1185">Reference proteome</keyword>
<protein>
    <submittedName>
        <fullName evidence="2">Uncharacterized protein</fullName>
    </submittedName>
</protein>
<gene>
    <name evidence="2" type="ORF">ATK36_3149</name>
</gene>
<reference evidence="2 3" key="1">
    <citation type="submission" date="2017-10" db="EMBL/GenBank/DDBJ databases">
        <title>Sequencing the genomes of 1000 actinobacteria strains.</title>
        <authorList>
            <person name="Klenk H.-P."/>
        </authorList>
    </citation>
    <scope>NUCLEOTIDE SEQUENCE [LARGE SCALE GENOMIC DNA]</scope>
    <source>
        <strain evidence="2 3">DSM 46092</strain>
    </source>
</reference>
<proteinExistence type="predicted"/>
<accession>A0A2A9FCC5</accession>
<sequence>MSGPAEAVRAWMALQQQEGKLILPGELVRRVKNGPGLGSLGEAQQVSMSQASEQQGHAGDRGAA</sequence>
<comment type="caution">
    <text evidence="2">The sequence shown here is derived from an EMBL/GenBank/DDBJ whole genome shotgun (WGS) entry which is preliminary data.</text>
</comment>
<evidence type="ECO:0000313" key="2">
    <source>
        <dbReference type="EMBL" id="PFG48075.1"/>
    </source>
</evidence>
<dbReference type="EMBL" id="PDJK01000002">
    <property type="protein sequence ID" value="PFG48075.1"/>
    <property type="molecule type" value="Genomic_DNA"/>
</dbReference>
<dbReference type="RefSeq" id="WP_098512154.1">
    <property type="nucleotide sequence ID" value="NZ_JBIAKZ010000002.1"/>
</dbReference>
<feature type="compositionally biased region" description="Polar residues" evidence="1">
    <location>
        <begin position="42"/>
        <end position="55"/>
    </location>
</feature>
<organism evidence="2 3">
    <name type="scientific">Amycolatopsis sulphurea</name>
    <dbReference type="NCBI Taxonomy" id="76022"/>
    <lineage>
        <taxon>Bacteria</taxon>
        <taxon>Bacillati</taxon>
        <taxon>Actinomycetota</taxon>
        <taxon>Actinomycetes</taxon>
        <taxon>Pseudonocardiales</taxon>
        <taxon>Pseudonocardiaceae</taxon>
        <taxon>Amycolatopsis</taxon>
    </lineage>
</organism>